<dbReference type="Gene3D" id="3.40.109.10">
    <property type="entry name" value="NADH Oxidase"/>
    <property type="match status" value="1"/>
</dbReference>
<reference evidence="2" key="1">
    <citation type="journal article" date="2021" name="PeerJ">
        <title>Extensive microbial diversity within the chicken gut microbiome revealed by metagenomics and culture.</title>
        <authorList>
            <person name="Gilroy R."/>
            <person name="Ravi A."/>
            <person name="Getino M."/>
            <person name="Pursley I."/>
            <person name="Horton D.L."/>
            <person name="Alikhan N.F."/>
            <person name="Baker D."/>
            <person name="Gharbi K."/>
            <person name="Hall N."/>
            <person name="Watson M."/>
            <person name="Adriaenssens E.M."/>
            <person name="Foster-Nyarko E."/>
            <person name="Jarju S."/>
            <person name="Secka A."/>
            <person name="Antonio M."/>
            <person name="Oren A."/>
            <person name="Chaudhuri R.R."/>
            <person name="La Ragione R."/>
            <person name="Hildebrand F."/>
            <person name="Pallen M.J."/>
        </authorList>
    </citation>
    <scope>NUCLEOTIDE SEQUENCE</scope>
    <source>
        <strain evidence="2">CHK185-5351</strain>
    </source>
</reference>
<accession>A0A9D2NB31</accession>
<dbReference type="SUPFAM" id="SSF55469">
    <property type="entry name" value="FMN-dependent nitroreductase-like"/>
    <property type="match status" value="1"/>
</dbReference>
<organism evidence="2 3">
    <name type="scientific">Candidatus Fusicatenibacter intestinigallinarum</name>
    <dbReference type="NCBI Taxonomy" id="2838598"/>
    <lineage>
        <taxon>Bacteria</taxon>
        <taxon>Bacillati</taxon>
        <taxon>Bacillota</taxon>
        <taxon>Clostridia</taxon>
        <taxon>Lachnospirales</taxon>
        <taxon>Lachnospiraceae</taxon>
        <taxon>Fusicatenibacter</taxon>
    </lineage>
</organism>
<dbReference type="CDD" id="cd02151">
    <property type="entry name" value="nitroreductase"/>
    <property type="match status" value="1"/>
</dbReference>
<dbReference type="PANTHER" id="PTHR23026:SF117">
    <property type="entry name" value="NITROREDUCTASE"/>
    <property type="match status" value="1"/>
</dbReference>
<evidence type="ECO:0000313" key="3">
    <source>
        <dbReference type="Proteomes" id="UP000823849"/>
    </source>
</evidence>
<dbReference type="InterPro" id="IPR000415">
    <property type="entry name" value="Nitroreductase-like"/>
</dbReference>
<reference evidence="2" key="2">
    <citation type="submission" date="2021-04" db="EMBL/GenBank/DDBJ databases">
        <authorList>
            <person name="Gilroy R."/>
        </authorList>
    </citation>
    <scope>NUCLEOTIDE SEQUENCE</scope>
    <source>
        <strain evidence="2">CHK185-5351</strain>
    </source>
</reference>
<dbReference type="Proteomes" id="UP000823849">
    <property type="component" value="Unassembled WGS sequence"/>
</dbReference>
<feature type="domain" description="Nitroreductase" evidence="1">
    <location>
        <begin position="64"/>
        <end position="150"/>
    </location>
</feature>
<dbReference type="GO" id="GO:0016491">
    <property type="term" value="F:oxidoreductase activity"/>
    <property type="evidence" value="ECO:0007669"/>
    <property type="project" value="InterPro"/>
</dbReference>
<dbReference type="PANTHER" id="PTHR23026">
    <property type="entry name" value="NADPH NITROREDUCTASE"/>
    <property type="match status" value="1"/>
</dbReference>
<sequence length="196" mass="21825">MELMNLLLKRRSVRNYTGDPVPREKLEAILEAGLSSASGRNRKPWELVVMSDRDILEKLSHCRTGAARMLEKAGCAILVFADPEKTHVWTEDCSMVMSNMHLMAASLGLGSCWIQGRLRFAENGESTEGFCRRLLGVPEEYALEAILSVGIPAAVPEPHKPEELKKDKVHWESWKSKTPQQATGHQTCSAAELRGI</sequence>
<proteinExistence type="predicted"/>
<evidence type="ECO:0000313" key="2">
    <source>
        <dbReference type="EMBL" id="HJC14821.1"/>
    </source>
</evidence>
<gene>
    <name evidence="2" type="ORF">H9705_03180</name>
</gene>
<protein>
    <submittedName>
        <fullName evidence="2">Nitroreductase family protein</fullName>
    </submittedName>
</protein>
<comment type="caution">
    <text evidence="2">The sequence shown here is derived from an EMBL/GenBank/DDBJ whole genome shotgun (WGS) entry which is preliminary data.</text>
</comment>
<dbReference type="InterPro" id="IPR050627">
    <property type="entry name" value="Nitroreductase/BluB"/>
</dbReference>
<dbReference type="EMBL" id="DWWU01000013">
    <property type="protein sequence ID" value="HJC14821.1"/>
    <property type="molecule type" value="Genomic_DNA"/>
</dbReference>
<evidence type="ECO:0000259" key="1">
    <source>
        <dbReference type="Pfam" id="PF00881"/>
    </source>
</evidence>
<name>A0A9D2NB31_9FIRM</name>
<dbReference type="InterPro" id="IPR029479">
    <property type="entry name" value="Nitroreductase"/>
</dbReference>
<feature type="domain" description="Nitroreductase" evidence="1">
    <location>
        <begin position="8"/>
        <end position="60"/>
    </location>
</feature>
<dbReference type="Pfam" id="PF00881">
    <property type="entry name" value="Nitroreductase"/>
    <property type="match status" value="2"/>
</dbReference>
<dbReference type="AlphaFoldDB" id="A0A9D2NB31"/>